<name>A0AAN4W5J2_9BACT</name>
<dbReference type="InterPro" id="IPR046031">
    <property type="entry name" value="DUF5989"/>
</dbReference>
<comment type="caution">
    <text evidence="2">The sequence shown here is derived from an EMBL/GenBank/DDBJ whole genome shotgun (WGS) entry which is preliminary data.</text>
</comment>
<evidence type="ECO:0000313" key="2">
    <source>
        <dbReference type="EMBL" id="GJM64950.1"/>
    </source>
</evidence>
<dbReference type="RefSeq" id="WP_420916759.1">
    <property type="nucleotide sequence ID" value="NZ_BQKE01000009.1"/>
</dbReference>
<protein>
    <recommendedName>
        <fullName evidence="4">SxtK</fullName>
    </recommendedName>
</protein>
<evidence type="ECO:0008006" key="4">
    <source>
        <dbReference type="Google" id="ProtNLM"/>
    </source>
</evidence>
<dbReference type="Proteomes" id="UP001310022">
    <property type="component" value="Unassembled WGS sequence"/>
</dbReference>
<gene>
    <name evidence="2" type="ORF">PEDI_55020</name>
</gene>
<evidence type="ECO:0000256" key="1">
    <source>
        <dbReference type="SAM" id="Phobius"/>
    </source>
</evidence>
<keyword evidence="3" id="KW-1185">Reference proteome</keyword>
<reference evidence="2 3" key="1">
    <citation type="submission" date="2021-12" db="EMBL/GenBank/DDBJ databases">
        <title>Genome sequencing of bacteria with rrn-lacking chromosome and rrn-plasmid.</title>
        <authorList>
            <person name="Anda M."/>
            <person name="Iwasaki W."/>
        </authorList>
    </citation>
    <scope>NUCLEOTIDE SEQUENCE [LARGE SCALE GENOMIC DNA]</scope>
    <source>
        <strain evidence="2 3">NBRC 15940</strain>
    </source>
</reference>
<evidence type="ECO:0000313" key="3">
    <source>
        <dbReference type="Proteomes" id="UP001310022"/>
    </source>
</evidence>
<keyword evidence="1" id="KW-1133">Transmembrane helix</keyword>
<dbReference type="Pfam" id="PF19451">
    <property type="entry name" value="DUF5989"/>
    <property type="match status" value="1"/>
</dbReference>
<keyword evidence="1" id="KW-0812">Transmembrane</keyword>
<organism evidence="2 3">
    <name type="scientific">Persicobacter diffluens</name>
    <dbReference type="NCBI Taxonomy" id="981"/>
    <lineage>
        <taxon>Bacteria</taxon>
        <taxon>Pseudomonadati</taxon>
        <taxon>Bacteroidota</taxon>
        <taxon>Cytophagia</taxon>
        <taxon>Cytophagales</taxon>
        <taxon>Persicobacteraceae</taxon>
        <taxon>Persicobacter</taxon>
    </lineage>
</organism>
<dbReference type="AlphaFoldDB" id="A0AAN4W5J2"/>
<sequence length="49" mass="5741">MESLIDLFKFIIERKKYYLIPIVIFVVIVGILAVATENPYLSPFIYSLF</sequence>
<accession>A0AAN4W5J2</accession>
<feature type="transmembrane region" description="Helical" evidence="1">
    <location>
        <begin position="17"/>
        <end position="36"/>
    </location>
</feature>
<dbReference type="EMBL" id="BQKE01000009">
    <property type="protein sequence ID" value="GJM64950.1"/>
    <property type="molecule type" value="Genomic_DNA"/>
</dbReference>
<proteinExistence type="predicted"/>
<keyword evidence="1" id="KW-0472">Membrane</keyword>